<feature type="transmembrane region" description="Helical" evidence="2">
    <location>
        <begin position="21"/>
        <end position="41"/>
    </location>
</feature>
<organism evidence="3 4">
    <name type="scientific">Candidatus Avichristensenella intestinipullorum</name>
    <dbReference type="NCBI Taxonomy" id="2840693"/>
    <lineage>
        <taxon>Bacteria</taxon>
        <taxon>Bacillati</taxon>
        <taxon>Bacillota</taxon>
        <taxon>Clostridia</taxon>
        <taxon>Candidatus Avichristensenella</taxon>
    </lineage>
</organism>
<gene>
    <name evidence="3" type="ORF">IAA66_05010</name>
</gene>
<reference evidence="3" key="2">
    <citation type="journal article" date="2021" name="PeerJ">
        <title>Extensive microbial diversity within the chicken gut microbiome revealed by metagenomics and culture.</title>
        <authorList>
            <person name="Gilroy R."/>
            <person name="Ravi A."/>
            <person name="Getino M."/>
            <person name="Pursley I."/>
            <person name="Horton D.L."/>
            <person name="Alikhan N.F."/>
            <person name="Baker D."/>
            <person name="Gharbi K."/>
            <person name="Hall N."/>
            <person name="Watson M."/>
            <person name="Adriaenssens E.M."/>
            <person name="Foster-Nyarko E."/>
            <person name="Jarju S."/>
            <person name="Secka A."/>
            <person name="Antonio M."/>
            <person name="Oren A."/>
            <person name="Chaudhuri R.R."/>
            <person name="La Ragione R."/>
            <person name="Hildebrand F."/>
            <person name="Pallen M.J."/>
        </authorList>
    </citation>
    <scope>NUCLEOTIDE SEQUENCE</scope>
    <source>
        <strain evidence="3">ChiHile30-977</strain>
    </source>
</reference>
<proteinExistence type="predicted"/>
<keyword evidence="2" id="KW-0472">Membrane</keyword>
<reference evidence="3" key="1">
    <citation type="submission" date="2020-10" db="EMBL/GenBank/DDBJ databases">
        <authorList>
            <person name="Gilroy R."/>
        </authorList>
    </citation>
    <scope>NUCLEOTIDE SEQUENCE</scope>
    <source>
        <strain evidence="3">ChiHile30-977</strain>
    </source>
</reference>
<feature type="region of interest" description="Disordered" evidence="1">
    <location>
        <begin position="209"/>
        <end position="234"/>
    </location>
</feature>
<keyword evidence="2" id="KW-1133">Transmembrane helix</keyword>
<comment type="caution">
    <text evidence="3">The sequence shown here is derived from an EMBL/GenBank/DDBJ whole genome shotgun (WGS) entry which is preliminary data.</text>
</comment>
<evidence type="ECO:0000256" key="2">
    <source>
        <dbReference type="SAM" id="Phobius"/>
    </source>
</evidence>
<evidence type="ECO:0000313" key="4">
    <source>
        <dbReference type="Proteomes" id="UP000886819"/>
    </source>
</evidence>
<feature type="compositionally biased region" description="Polar residues" evidence="1">
    <location>
        <begin position="215"/>
        <end position="234"/>
    </location>
</feature>
<dbReference type="Gene3D" id="3.40.190.10">
    <property type="entry name" value="Periplasmic binding protein-like II"/>
    <property type="match status" value="1"/>
</dbReference>
<accession>A0A9D1CIM5</accession>
<evidence type="ECO:0000313" key="3">
    <source>
        <dbReference type="EMBL" id="HIQ62930.1"/>
    </source>
</evidence>
<dbReference type="EMBL" id="DVFI01000077">
    <property type="protein sequence ID" value="HIQ62930.1"/>
    <property type="molecule type" value="Genomic_DNA"/>
</dbReference>
<dbReference type="Proteomes" id="UP000886819">
    <property type="component" value="Unassembled WGS sequence"/>
</dbReference>
<sequence>MNTRITKERLKNHFTYSFWKYALMLTLVAVGWNLLYTTTAYRPPKDKQLSVYIVTNALTQETTDWFEAQILSLCPELEDAQVASILYSQEDYYGDMQMSTYMGAGEGDIYILPRERFDALKESGAFRILDEAIASGAIDLNGMDVESCVGTDSEGNAGVMGIPTETLYGLLEYGIINEGMVIGVMSYAANPEAAYAFVDWLVETMQTERPDSLDEQTPQDTQNSADTVSDMPSY</sequence>
<keyword evidence="2" id="KW-0812">Transmembrane</keyword>
<name>A0A9D1CIM5_9FIRM</name>
<evidence type="ECO:0000256" key="1">
    <source>
        <dbReference type="SAM" id="MobiDB-lite"/>
    </source>
</evidence>
<dbReference type="AlphaFoldDB" id="A0A9D1CIM5"/>
<protein>
    <recommendedName>
        <fullName evidence="5">Extracellular solute-binding protein</fullName>
    </recommendedName>
</protein>
<evidence type="ECO:0008006" key="5">
    <source>
        <dbReference type="Google" id="ProtNLM"/>
    </source>
</evidence>